<comment type="caution">
    <text evidence="2">The sequence shown here is derived from an EMBL/GenBank/DDBJ whole genome shotgun (WGS) entry which is preliminary data.</text>
</comment>
<evidence type="ECO:0000256" key="1">
    <source>
        <dbReference type="SAM" id="MobiDB-lite"/>
    </source>
</evidence>
<proteinExistence type="predicted"/>
<dbReference type="Pfam" id="PF02992">
    <property type="entry name" value="Transposase_21"/>
    <property type="match status" value="1"/>
</dbReference>
<dbReference type="STRING" id="27349.A0A0L6URB2"/>
<keyword evidence="3" id="KW-1185">Reference proteome</keyword>
<dbReference type="OrthoDB" id="2506343at2759"/>
<sequence>MAPHRQTRRLCLCSKCARSTHKVDGTYQRGKLLAHHTVTRHQLYDRIAHPAPNPRPPTSSSPHQSQPPAVSDPGQSLIARRLSSLNSNPTITHIMISAAVLYLFEQVPIRVVECQLQSNFDLVKPFLLQQHSNPPLDPSSLSKLPRKIETVITRLGLDSDIKQLISCPNCFATYPTKNPPSSCTSSLTDELRGHPASCGAPLFRQHLAKQIPCRYFSFQTLSGWLARFLSRPGVEDLLDESLASSTEDYNPTSVSDIHESYQWKNFRGIDGRPFTARSGNLVFGMFVDGINPYGNKAAGKHATIFFMVLVCLTLPISHRFLPANVFLVGIAPGPKEPSLTQTNWLLAPLVDDLKMLWRPGLSLSSTHRHREGRVMIL</sequence>
<dbReference type="EMBL" id="LAVV01009586">
    <property type="protein sequence ID" value="KNZ50350.1"/>
    <property type="molecule type" value="Genomic_DNA"/>
</dbReference>
<evidence type="ECO:0000313" key="2">
    <source>
        <dbReference type="EMBL" id="KNZ50350.1"/>
    </source>
</evidence>
<name>A0A0L6URB2_9BASI</name>
<protein>
    <submittedName>
        <fullName evidence="2">Uncharacterized protein</fullName>
    </submittedName>
</protein>
<dbReference type="InterPro" id="IPR004242">
    <property type="entry name" value="Transposase_21"/>
</dbReference>
<evidence type="ECO:0000313" key="3">
    <source>
        <dbReference type="Proteomes" id="UP000037035"/>
    </source>
</evidence>
<organism evidence="2 3">
    <name type="scientific">Puccinia sorghi</name>
    <dbReference type="NCBI Taxonomy" id="27349"/>
    <lineage>
        <taxon>Eukaryota</taxon>
        <taxon>Fungi</taxon>
        <taxon>Dikarya</taxon>
        <taxon>Basidiomycota</taxon>
        <taxon>Pucciniomycotina</taxon>
        <taxon>Pucciniomycetes</taxon>
        <taxon>Pucciniales</taxon>
        <taxon>Pucciniaceae</taxon>
        <taxon>Puccinia</taxon>
    </lineage>
</organism>
<feature type="region of interest" description="Disordered" evidence="1">
    <location>
        <begin position="47"/>
        <end position="74"/>
    </location>
</feature>
<dbReference type="VEuPathDB" id="FungiDB:VP01_4476g3"/>
<gene>
    <name evidence="2" type="ORF">VP01_4476g3</name>
</gene>
<dbReference type="Proteomes" id="UP000037035">
    <property type="component" value="Unassembled WGS sequence"/>
</dbReference>
<reference evidence="2 3" key="1">
    <citation type="submission" date="2015-08" db="EMBL/GenBank/DDBJ databases">
        <title>Next Generation Sequencing and Analysis of the Genome of Puccinia sorghi L Schw, the Causal Agent of Maize Common Rust.</title>
        <authorList>
            <person name="Rochi L."/>
            <person name="Burguener G."/>
            <person name="Darino M."/>
            <person name="Turjanski A."/>
            <person name="Kreff E."/>
            <person name="Dieguez M.J."/>
            <person name="Sacco F."/>
        </authorList>
    </citation>
    <scope>NUCLEOTIDE SEQUENCE [LARGE SCALE GENOMIC DNA]</scope>
    <source>
        <strain evidence="2 3">RO10H11247</strain>
    </source>
</reference>
<accession>A0A0L6URB2</accession>
<dbReference type="AlphaFoldDB" id="A0A0L6URB2"/>